<accession>A0A9P7GGN2</accession>
<dbReference type="OrthoDB" id="4121058at2759"/>
<evidence type="ECO:0000313" key="1">
    <source>
        <dbReference type="EMBL" id="KAG5649673.1"/>
    </source>
</evidence>
<comment type="caution">
    <text evidence="1">The sequence shown here is derived from an EMBL/GenBank/DDBJ whole genome shotgun (WGS) entry which is preliminary data.</text>
</comment>
<protein>
    <submittedName>
        <fullName evidence="1">Uncharacterized protein</fullName>
    </submittedName>
</protein>
<feature type="non-terminal residue" evidence="1">
    <location>
        <position position="1"/>
    </location>
</feature>
<name>A0A9P7GGN2_9AGAR</name>
<proteinExistence type="predicted"/>
<gene>
    <name evidence="1" type="ORF">H0H81_002551</name>
</gene>
<dbReference type="AlphaFoldDB" id="A0A9P7GGN2"/>
<dbReference type="Proteomes" id="UP000717328">
    <property type="component" value="Unassembled WGS sequence"/>
</dbReference>
<keyword evidence="2" id="KW-1185">Reference proteome</keyword>
<reference evidence="1" key="1">
    <citation type="submission" date="2021-02" db="EMBL/GenBank/DDBJ databases">
        <authorList>
            <person name="Nieuwenhuis M."/>
            <person name="Van De Peppel L.J.J."/>
        </authorList>
    </citation>
    <scope>NUCLEOTIDE SEQUENCE</scope>
    <source>
        <strain evidence="1">D49</strain>
    </source>
</reference>
<organism evidence="1 2">
    <name type="scientific">Sphagnurus paluster</name>
    <dbReference type="NCBI Taxonomy" id="117069"/>
    <lineage>
        <taxon>Eukaryota</taxon>
        <taxon>Fungi</taxon>
        <taxon>Dikarya</taxon>
        <taxon>Basidiomycota</taxon>
        <taxon>Agaricomycotina</taxon>
        <taxon>Agaricomycetes</taxon>
        <taxon>Agaricomycetidae</taxon>
        <taxon>Agaricales</taxon>
        <taxon>Tricholomatineae</taxon>
        <taxon>Lyophyllaceae</taxon>
        <taxon>Sphagnurus</taxon>
    </lineage>
</organism>
<dbReference type="EMBL" id="JABCKI010000789">
    <property type="protein sequence ID" value="KAG5649673.1"/>
    <property type="molecule type" value="Genomic_DNA"/>
</dbReference>
<evidence type="ECO:0000313" key="2">
    <source>
        <dbReference type="Proteomes" id="UP000717328"/>
    </source>
</evidence>
<sequence length="202" mass="23855">KRLGDLPTKDNEGRYNIMALFLRDEWPDDTEKMSLKMSISRGKSHFWVWFHFGIVSGIMRSCSTPPTHVGDKVRFQWRGREEGEGEMTYDEENTASITFLGEGRIRGRMRWDGQLFEFVGKKVPIEGADWISRVQDWKDEYWEINEATDWKIRWIGTPRWDEFDEVSSNSDTADEEMGESEKKGCYEDLFLKPVYRGSSWIR</sequence>
<reference evidence="1" key="2">
    <citation type="submission" date="2021-10" db="EMBL/GenBank/DDBJ databases">
        <title>Phylogenomics reveals ancestral predisposition of the termite-cultivated fungus Termitomyces towards a domesticated lifestyle.</title>
        <authorList>
            <person name="Auxier B."/>
            <person name="Grum-Grzhimaylo A."/>
            <person name="Cardenas M.E."/>
            <person name="Lodge J.D."/>
            <person name="Laessoe T."/>
            <person name="Pedersen O."/>
            <person name="Smith M.E."/>
            <person name="Kuyper T.W."/>
            <person name="Franco-Molano E.A."/>
            <person name="Baroni T.J."/>
            <person name="Aanen D.K."/>
        </authorList>
    </citation>
    <scope>NUCLEOTIDE SEQUENCE</scope>
    <source>
        <strain evidence="1">D49</strain>
    </source>
</reference>